<dbReference type="Pfam" id="PF02899">
    <property type="entry name" value="Phage_int_SAM_1"/>
    <property type="match status" value="1"/>
</dbReference>
<dbReference type="STRING" id="394503.Ccel_0067"/>
<dbReference type="InterPro" id="IPR050090">
    <property type="entry name" value="Tyrosine_recombinase_XerCD"/>
</dbReference>
<keyword evidence="3" id="KW-0229">DNA integration</keyword>
<dbReference type="GO" id="GO:0015074">
    <property type="term" value="P:DNA integration"/>
    <property type="evidence" value="ECO:0007669"/>
    <property type="project" value="UniProtKB-KW"/>
</dbReference>
<evidence type="ECO:0000313" key="9">
    <source>
        <dbReference type="EMBL" id="ACL74455.1"/>
    </source>
</evidence>
<comment type="similarity">
    <text evidence="2">Belongs to the 'phage' integrase family.</text>
</comment>
<feature type="domain" description="Tyr recombinase" evidence="7">
    <location>
        <begin position="178"/>
        <end position="370"/>
    </location>
</feature>
<evidence type="ECO:0000256" key="4">
    <source>
        <dbReference type="ARBA" id="ARBA00023125"/>
    </source>
</evidence>
<proteinExistence type="inferred from homology"/>
<reference evidence="9 10" key="1">
    <citation type="submission" date="2009-01" db="EMBL/GenBank/DDBJ databases">
        <title>Complete sequence of Clostridium cellulolyticum H10.</title>
        <authorList>
            <consortium name="US DOE Joint Genome Institute"/>
            <person name="Lucas S."/>
            <person name="Copeland A."/>
            <person name="Lapidus A."/>
            <person name="Glavina del Rio T."/>
            <person name="Dalin E."/>
            <person name="Tice H."/>
            <person name="Bruce D."/>
            <person name="Goodwin L."/>
            <person name="Pitluck S."/>
            <person name="Chertkov O."/>
            <person name="Saunders E."/>
            <person name="Brettin T."/>
            <person name="Detter J.C."/>
            <person name="Han C."/>
            <person name="Larimer F."/>
            <person name="Land M."/>
            <person name="Hauser L."/>
            <person name="Kyrpides N."/>
            <person name="Ivanova N."/>
            <person name="Zhou J."/>
            <person name="Richardson P."/>
        </authorList>
    </citation>
    <scope>NUCLEOTIDE SEQUENCE [LARGE SCALE GENOMIC DNA]</scope>
    <source>
        <strain evidence="10">ATCC 35319 / DSM 5812 / JCM 6584 / H10</strain>
    </source>
</reference>
<keyword evidence="5" id="KW-0233">DNA recombination</keyword>
<dbReference type="InterPro" id="IPR011010">
    <property type="entry name" value="DNA_brk_join_enz"/>
</dbReference>
<dbReference type="AlphaFoldDB" id="B8I4A1"/>
<dbReference type="Gene3D" id="1.10.443.10">
    <property type="entry name" value="Intergrase catalytic core"/>
    <property type="match status" value="1"/>
</dbReference>
<dbReference type="RefSeq" id="WP_012634521.1">
    <property type="nucleotide sequence ID" value="NC_011898.1"/>
</dbReference>
<dbReference type="PANTHER" id="PTHR30349:SF41">
    <property type="entry name" value="INTEGRASE_RECOMBINASE PROTEIN MJ0367-RELATED"/>
    <property type="match status" value="1"/>
</dbReference>
<keyword evidence="10" id="KW-1185">Reference proteome</keyword>
<dbReference type="PROSITE" id="PS51898">
    <property type="entry name" value="TYR_RECOMBINASE"/>
    <property type="match status" value="1"/>
</dbReference>
<dbReference type="InterPro" id="IPR044068">
    <property type="entry name" value="CB"/>
</dbReference>
<evidence type="ECO:0000259" key="8">
    <source>
        <dbReference type="PROSITE" id="PS51900"/>
    </source>
</evidence>
<evidence type="ECO:0000256" key="2">
    <source>
        <dbReference type="ARBA" id="ARBA00008857"/>
    </source>
</evidence>
<dbReference type="GO" id="GO:0006310">
    <property type="term" value="P:DNA recombination"/>
    <property type="evidence" value="ECO:0007669"/>
    <property type="project" value="UniProtKB-KW"/>
</dbReference>
<dbReference type="InterPro" id="IPR002104">
    <property type="entry name" value="Integrase_catalytic"/>
</dbReference>
<dbReference type="InterPro" id="IPR013762">
    <property type="entry name" value="Integrase-like_cat_sf"/>
</dbReference>
<comment type="function">
    <text evidence="1">Site-specific tyrosine recombinase, which acts by catalyzing the cutting and rejoining of the recombining DNA molecules.</text>
</comment>
<evidence type="ECO:0000259" key="7">
    <source>
        <dbReference type="PROSITE" id="PS51898"/>
    </source>
</evidence>
<protein>
    <submittedName>
        <fullName evidence="9">Integrase family protein</fullName>
    </submittedName>
</protein>
<dbReference type="GO" id="GO:0003677">
    <property type="term" value="F:DNA binding"/>
    <property type="evidence" value="ECO:0007669"/>
    <property type="project" value="UniProtKB-UniRule"/>
</dbReference>
<dbReference type="Gene3D" id="1.10.150.130">
    <property type="match status" value="1"/>
</dbReference>
<dbReference type="PANTHER" id="PTHR30349">
    <property type="entry name" value="PHAGE INTEGRASE-RELATED"/>
    <property type="match status" value="1"/>
</dbReference>
<evidence type="ECO:0000313" key="10">
    <source>
        <dbReference type="Proteomes" id="UP000001349"/>
    </source>
</evidence>
<dbReference type="InterPro" id="IPR010998">
    <property type="entry name" value="Integrase_recombinase_N"/>
</dbReference>
<accession>B8I4A1</accession>
<evidence type="ECO:0000256" key="3">
    <source>
        <dbReference type="ARBA" id="ARBA00022908"/>
    </source>
</evidence>
<evidence type="ECO:0000256" key="6">
    <source>
        <dbReference type="PROSITE-ProRule" id="PRU01248"/>
    </source>
</evidence>
<dbReference type="PROSITE" id="PS51900">
    <property type="entry name" value="CB"/>
    <property type="match status" value="1"/>
</dbReference>
<evidence type="ECO:0000256" key="5">
    <source>
        <dbReference type="ARBA" id="ARBA00023172"/>
    </source>
</evidence>
<dbReference type="HOGENOM" id="CLU_027562_9_6_9"/>
<dbReference type="EMBL" id="CP001348">
    <property type="protein sequence ID" value="ACL74455.1"/>
    <property type="molecule type" value="Genomic_DNA"/>
</dbReference>
<dbReference type="eggNOG" id="COG4974">
    <property type="taxonomic scope" value="Bacteria"/>
</dbReference>
<sequence>MHLEKAIYKNGKKKYLIVDENFVIHEEALFFSNFLYSEGYAINTIEGYLRDLKIFLEYLESKDILLGEVRPIHVSQFMDYLRGHELEEIINLSESERRKATTVKRILSSLSTFYKSLDAADAKSNSPFTYLDGIKPQDMYKTFLSYTRGSKIKKRNVGIRQKRTDGETSQVVRKYSNRTGKRLFTDEVDIFYKGLTGTRNKLIFDILYETGMRIGELLSLKVNDYSEVDPWNLFGYIYIIYDEENDDQNRQQKTGSRTLVTTMKLLGRIEEYITEIRPYIKEQEYIFVAESGKTKGQPLSRSLIEKVFSECTEKTGIKCTPHMLRHTHLTELSEFGFDEIFLKGRAGHRSIHTTEKYTHPSLEAQVRAYERYMKARTSKWGTSKE</sequence>
<dbReference type="InterPro" id="IPR004107">
    <property type="entry name" value="Integrase_SAM-like_N"/>
</dbReference>
<organism evidence="9 10">
    <name type="scientific">Ruminiclostridium cellulolyticum (strain ATCC 35319 / DSM 5812 / JCM 6584 / H10)</name>
    <name type="common">Clostridium cellulolyticum</name>
    <dbReference type="NCBI Taxonomy" id="394503"/>
    <lineage>
        <taxon>Bacteria</taxon>
        <taxon>Bacillati</taxon>
        <taxon>Bacillota</taxon>
        <taxon>Clostridia</taxon>
        <taxon>Eubacteriales</taxon>
        <taxon>Oscillospiraceae</taxon>
        <taxon>Ruminiclostridium</taxon>
    </lineage>
</organism>
<gene>
    <name evidence="9" type="ordered locus">Ccel_0067</name>
</gene>
<keyword evidence="4 6" id="KW-0238">DNA-binding</keyword>
<name>B8I4A1_RUMCH</name>
<dbReference type="OrthoDB" id="9803188at2"/>
<feature type="domain" description="Core-binding (CB)" evidence="8">
    <location>
        <begin position="25"/>
        <end position="118"/>
    </location>
</feature>
<dbReference type="SUPFAM" id="SSF56349">
    <property type="entry name" value="DNA breaking-rejoining enzymes"/>
    <property type="match status" value="1"/>
</dbReference>
<dbReference type="KEGG" id="cce:Ccel_0067"/>
<dbReference type="Proteomes" id="UP000001349">
    <property type="component" value="Chromosome"/>
</dbReference>
<dbReference type="Pfam" id="PF00589">
    <property type="entry name" value="Phage_integrase"/>
    <property type="match status" value="1"/>
</dbReference>
<evidence type="ECO:0000256" key="1">
    <source>
        <dbReference type="ARBA" id="ARBA00003283"/>
    </source>
</evidence>